<gene>
    <name evidence="11" type="ORF">GCM10022392_04970</name>
</gene>
<evidence type="ECO:0000256" key="9">
    <source>
        <dbReference type="SAM" id="Phobius"/>
    </source>
</evidence>
<proteinExistence type="predicted"/>
<evidence type="ECO:0000256" key="4">
    <source>
        <dbReference type="ARBA" id="ARBA00022741"/>
    </source>
</evidence>
<keyword evidence="11" id="KW-0418">Kinase</keyword>
<feature type="transmembrane region" description="Helical" evidence="9">
    <location>
        <begin position="12"/>
        <end position="30"/>
    </location>
</feature>
<comment type="caution">
    <text evidence="11">The sequence shown here is derived from an EMBL/GenBank/DDBJ whole genome shotgun (WGS) entry which is preliminary data.</text>
</comment>
<reference evidence="12" key="1">
    <citation type="journal article" date="2019" name="Int. J. Syst. Evol. Microbiol.">
        <title>The Global Catalogue of Microorganisms (GCM) 10K type strain sequencing project: providing services to taxonomists for standard genome sequencing and annotation.</title>
        <authorList>
            <consortium name="The Broad Institute Genomics Platform"/>
            <consortium name="The Broad Institute Genome Sequencing Center for Infectious Disease"/>
            <person name="Wu L."/>
            <person name="Ma J."/>
        </authorList>
    </citation>
    <scope>NUCLEOTIDE SEQUENCE [LARGE SCALE GENOMIC DNA]</scope>
    <source>
        <strain evidence="12">JCM 17085</strain>
    </source>
</reference>
<accession>A0ABP7WF29</accession>
<protein>
    <submittedName>
        <fullName evidence="11">Tyrosine-protein kinase</fullName>
    </submittedName>
</protein>
<dbReference type="PANTHER" id="PTHR32309:SF13">
    <property type="entry name" value="FERRIC ENTEROBACTIN TRANSPORT PROTEIN FEPE"/>
    <property type="match status" value="1"/>
</dbReference>
<evidence type="ECO:0000313" key="11">
    <source>
        <dbReference type="EMBL" id="GAA4087004.1"/>
    </source>
</evidence>
<dbReference type="GO" id="GO:0016301">
    <property type="term" value="F:kinase activity"/>
    <property type="evidence" value="ECO:0007669"/>
    <property type="project" value="UniProtKB-KW"/>
</dbReference>
<evidence type="ECO:0000256" key="5">
    <source>
        <dbReference type="ARBA" id="ARBA00022840"/>
    </source>
</evidence>
<dbReference type="SUPFAM" id="SSF52540">
    <property type="entry name" value="P-loop containing nucleoside triphosphate hydrolases"/>
    <property type="match status" value="1"/>
</dbReference>
<comment type="subcellular location">
    <subcellularLocation>
        <location evidence="1">Cell membrane</location>
        <topology evidence="1">Multi-pass membrane protein</topology>
    </subcellularLocation>
</comment>
<dbReference type="Pfam" id="PF02706">
    <property type="entry name" value="Wzz"/>
    <property type="match status" value="1"/>
</dbReference>
<dbReference type="PANTHER" id="PTHR32309">
    <property type="entry name" value="TYROSINE-PROTEIN KINASE"/>
    <property type="match status" value="1"/>
</dbReference>
<dbReference type="Gene3D" id="3.40.50.300">
    <property type="entry name" value="P-loop containing nucleotide triphosphate hydrolases"/>
    <property type="match status" value="1"/>
</dbReference>
<dbReference type="InterPro" id="IPR050445">
    <property type="entry name" value="Bact_polysacc_biosynth/exp"/>
</dbReference>
<dbReference type="Proteomes" id="UP001500841">
    <property type="component" value="Unassembled WGS sequence"/>
</dbReference>
<feature type="domain" description="Polysaccharide chain length determinant N-terminal" evidence="10">
    <location>
        <begin position="9"/>
        <end position="91"/>
    </location>
</feature>
<name>A0ABP7WF29_9SPHI</name>
<dbReference type="EMBL" id="BAABCV010000002">
    <property type="protein sequence ID" value="GAA4087004.1"/>
    <property type="molecule type" value="Genomic_DNA"/>
</dbReference>
<evidence type="ECO:0000259" key="10">
    <source>
        <dbReference type="Pfam" id="PF02706"/>
    </source>
</evidence>
<dbReference type="Gene3D" id="1.20.58.60">
    <property type="match status" value="1"/>
</dbReference>
<sequence>METIKKYTKYWLLFLSSIALFMGLAFIYILHVTPTYNVTTTLLVEDDKRGDGVLKETAFSDLNMFHTTKSVDNEIQILRSKDLLHQVFQSLPLKTRYLYDTLYFGERELYGDRLPVKVTIYHLGVRAFAERKTITIINDSIFSIKTVSATKPTTYKFGQIIRTPDYNIKVDKGPGFQTGHKKIAIEFVNEKAFIDAYSNGKLQINQVVKDGNTIVLSLTDQVPQRGMDILTKLVVLYNAQNVDNMKKLAQASIEFIDGRLKYLGSDLTDVEKNVQQYKQFNMVTDLNSNTQADLLRGEDYKSDLLKIEMQLNIVEALQTYINKSDNEFSLVPSSLGIQDPTLVALTAKFNDLQQEYQRLLHNNTPGNPVVANIKDQIRSLRQNLQENLENVRKSLQLSKNNLMATARRFDNRIRTAPVVERGLLERNRETAVKENLFNYLTQKREEAGLSMTAAAPDARTVESANFDPEPKSPQKPLIYLYAFIIALAVPVSFVEGKAALTTKIKNASELNVIPNHRILGELIREKNHRTPVIDGQNSSIAIELFRYIRSNLYDMNGTGHRAIMITSTIQAEGKTFMSINLALTLARANKKVVVLEFDLRKPDLLNKLNLGNPAGINDYLDDNDMTIEDILQSSKISPNVWVVGKGKACKDPAEQFSKPRINHLITTLKTVFDYVIIDTSPVGLVADAFYLRPYTDLTIYLVRYNFTGKDKLRTIAKIFQNGKLADPVIVLNDAKPENLKEYGYVTAKYNYNLST</sequence>
<keyword evidence="5" id="KW-0067">ATP-binding</keyword>
<evidence type="ECO:0000256" key="8">
    <source>
        <dbReference type="SAM" id="Coils"/>
    </source>
</evidence>
<keyword evidence="11" id="KW-0808">Transferase</keyword>
<keyword evidence="4" id="KW-0547">Nucleotide-binding</keyword>
<keyword evidence="6 9" id="KW-1133">Transmembrane helix</keyword>
<evidence type="ECO:0000256" key="3">
    <source>
        <dbReference type="ARBA" id="ARBA00022692"/>
    </source>
</evidence>
<evidence type="ECO:0000256" key="2">
    <source>
        <dbReference type="ARBA" id="ARBA00022475"/>
    </source>
</evidence>
<dbReference type="RefSeq" id="WP_345100854.1">
    <property type="nucleotide sequence ID" value="NZ_BAABCV010000002.1"/>
</dbReference>
<keyword evidence="3 9" id="KW-0812">Transmembrane</keyword>
<evidence type="ECO:0000256" key="6">
    <source>
        <dbReference type="ARBA" id="ARBA00022989"/>
    </source>
</evidence>
<organism evidence="11 12">
    <name type="scientific">Mucilaginibacter panaciglaebae</name>
    <dbReference type="NCBI Taxonomy" id="502331"/>
    <lineage>
        <taxon>Bacteria</taxon>
        <taxon>Pseudomonadati</taxon>
        <taxon>Bacteroidota</taxon>
        <taxon>Sphingobacteriia</taxon>
        <taxon>Sphingobacteriales</taxon>
        <taxon>Sphingobacteriaceae</taxon>
        <taxon>Mucilaginibacter</taxon>
    </lineage>
</organism>
<dbReference type="CDD" id="cd05387">
    <property type="entry name" value="BY-kinase"/>
    <property type="match status" value="1"/>
</dbReference>
<evidence type="ECO:0000256" key="7">
    <source>
        <dbReference type="ARBA" id="ARBA00023136"/>
    </source>
</evidence>
<dbReference type="InterPro" id="IPR005702">
    <property type="entry name" value="Wzc-like_C"/>
</dbReference>
<dbReference type="InterPro" id="IPR027417">
    <property type="entry name" value="P-loop_NTPase"/>
</dbReference>
<dbReference type="InterPro" id="IPR003856">
    <property type="entry name" value="LPS_length_determ_N"/>
</dbReference>
<keyword evidence="7 9" id="KW-0472">Membrane</keyword>
<keyword evidence="2" id="KW-1003">Cell membrane</keyword>
<keyword evidence="12" id="KW-1185">Reference proteome</keyword>
<evidence type="ECO:0000313" key="12">
    <source>
        <dbReference type="Proteomes" id="UP001500841"/>
    </source>
</evidence>
<keyword evidence="8" id="KW-0175">Coiled coil</keyword>
<feature type="coiled-coil region" evidence="8">
    <location>
        <begin position="342"/>
        <end position="401"/>
    </location>
</feature>
<evidence type="ECO:0000256" key="1">
    <source>
        <dbReference type="ARBA" id="ARBA00004651"/>
    </source>
</evidence>